<name>A0ACC6CFK0_9BURK</name>
<keyword evidence="2" id="KW-1185">Reference proteome</keyword>
<protein>
    <submittedName>
        <fullName evidence="1">Uncharacterized protein</fullName>
    </submittedName>
</protein>
<accession>A0ACC6CFK0</accession>
<organism evidence="1 2">
    <name type="scientific">Roseateles hydrophilus</name>
    <dbReference type="NCBI Taxonomy" id="2975054"/>
    <lineage>
        <taxon>Bacteria</taxon>
        <taxon>Pseudomonadati</taxon>
        <taxon>Pseudomonadota</taxon>
        <taxon>Betaproteobacteria</taxon>
        <taxon>Burkholderiales</taxon>
        <taxon>Sphaerotilaceae</taxon>
        <taxon>Roseateles</taxon>
    </lineage>
</organism>
<comment type="caution">
    <text evidence="1">The sequence shown here is derived from an EMBL/GenBank/DDBJ whole genome shotgun (WGS) entry which is preliminary data.</text>
</comment>
<proteinExistence type="predicted"/>
<evidence type="ECO:0000313" key="2">
    <source>
        <dbReference type="Proteomes" id="UP001076464"/>
    </source>
</evidence>
<dbReference type="EMBL" id="JAPPUY010000005">
    <property type="protein sequence ID" value="MCY4747135.1"/>
    <property type="molecule type" value="Genomic_DNA"/>
</dbReference>
<reference evidence="1" key="1">
    <citation type="submission" date="2022-08" db="EMBL/GenBank/DDBJ databases">
        <title>Genome sequencing of Pelomonas sp. UHG3.</title>
        <authorList>
            <person name="So Y."/>
        </authorList>
    </citation>
    <scope>NUCLEOTIDE SEQUENCE</scope>
    <source>
        <strain evidence="1">UHG3</strain>
    </source>
</reference>
<dbReference type="Proteomes" id="UP001076464">
    <property type="component" value="Unassembled WGS sequence"/>
</dbReference>
<evidence type="ECO:0000313" key="1">
    <source>
        <dbReference type="EMBL" id="MCY4747135.1"/>
    </source>
</evidence>
<sequence length="182" mass="19957">MSKRSLRLPKIEVSSLGNMLRMGLGENRPEPGDARIWGRREAMQGRLAEPRKTAQFNAQPLVARTAPYTGAMSTPRYLPPRIIRTSVPSPKPVSDVMRAHDGLAQLGERLEGSRRRMRVIAPALPGLLINAIQPGPLDEDGWSLLVANAAVAAKLRHLLPRLESLLAQAGMAGRIRVKLVQK</sequence>
<gene>
    <name evidence="1" type="ORF">NYO99_19335</name>
</gene>